<dbReference type="Pfam" id="PF13685">
    <property type="entry name" value="Fe-ADH_2"/>
    <property type="match status" value="1"/>
</dbReference>
<dbReference type="EMBL" id="BEHT01000002">
    <property type="protein sequence ID" value="GBC97710.1"/>
    <property type="molecule type" value="Genomic_DNA"/>
</dbReference>
<reference evidence="11" key="1">
    <citation type="submission" date="2017-09" db="EMBL/GenBank/DDBJ databases">
        <title>Metaegenomics of thermophilic ammonia-oxidizing enrichment culture.</title>
        <authorList>
            <person name="Kato S."/>
            <person name="Suzuki K."/>
        </authorList>
    </citation>
    <scope>NUCLEOTIDE SEQUENCE [LARGE SCALE GENOMIC DNA]</scope>
</reference>
<keyword evidence="3" id="KW-0479">Metal-binding</keyword>
<sequence>MKVTATDYLGRRWRCAACGQARSVPTRWVEVAEGVLAHLPDTIPADATPLVVADEIAWEVAVRTVAHLLQSACPSVRTVVLPIALHATDKTAEFLMERLSTDITTALAVGSGAVNDVVKWGATQRAVPYITVPTAASVNGYTSPIAALTVDGVKGTLPCHPPIGVLAEPRTVASAPLAMTAAGYADLDWQVAHRLWDEPYCPLPRRLIAFADAWSLDHLRKLAASGQKAVAELLLALIAAGIGMTIAGSSAPSSGGEHLISHWLDIQADRRGRSPALRWAAGWRRNACGVGALRTLAGD</sequence>
<dbReference type="SUPFAM" id="SSF56796">
    <property type="entry name" value="Dehydroquinate synthase-like"/>
    <property type="match status" value="1"/>
</dbReference>
<dbReference type="GO" id="GO:0050492">
    <property type="term" value="F:glycerol-1-phosphate dehydrogenase [NAD(P)+] activity"/>
    <property type="evidence" value="ECO:0007669"/>
    <property type="project" value="UniProtKB-EC"/>
</dbReference>
<dbReference type="GO" id="GO:0046872">
    <property type="term" value="F:metal ion binding"/>
    <property type="evidence" value="ECO:0007669"/>
    <property type="project" value="UniProtKB-KW"/>
</dbReference>
<evidence type="ECO:0000313" key="11">
    <source>
        <dbReference type="Proteomes" id="UP000236173"/>
    </source>
</evidence>
<name>A0A2H5X938_9BACT</name>
<dbReference type="PANTHER" id="PTHR43616:SF5">
    <property type="entry name" value="GLYCEROL DEHYDROGENASE 1"/>
    <property type="match status" value="1"/>
</dbReference>
<evidence type="ECO:0000256" key="5">
    <source>
        <dbReference type="ARBA" id="ARBA00023002"/>
    </source>
</evidence>
<evidence type="ECO:0000256" key="7">
    <source>
        <dbReference type="ARBA" id="ARBA00023098"/>
    </source>
</evidence>
<evidence type="ECO:0000256" key="6">
    <source>
        <dbReference type="ARBA" id="ARBA00023027"/>
    </source>
</evidence>
<gene>
    <name evidence="10" type="primary">egsA</name>
    <name evidence="10" type="ORF">HRbin17_00199</name>
</gene>
<dbReference type="Proteomes" id="UP000236173">
    <property type="component" value="Unassembled WGS sequence"/>
</dbReference>
<evidence type="ECO:0000313" key="10">
    <source>
        <dbReference type="EMBL" id="GBC97710.1"/>
    </source>
</evidence>
<evidence type="ECO:0000256" key="8">
    <source>
        <dbReference type="ARBA" id="ARBA00023209"/>
    </source>
</evidence>
<evidence type="ECO:0000256" key="9">
    <source>
        <dbReference type="ARBA" id="ARBA00023264"/>
    </source>
</evidence>
<accession>A0A2H5X938</accession>
<keyword evidence="8" id="KW-0594">Phospholipid biosynthesis</keyword>
<evidence type="ECO:0000256" key="1">
    <source>
        <dbReference type="ARBA" id="ARBA00022490"/>
    </source>
</evidence>
<protein>
    <submittedName>
        <fullName evidence="10">Glycerol-1-phosphate dehydrogenase [NAD(P)+]</fullName>
        <ecNumber evidence="10">1.1.1.261</ecNumber>
    </submittedName>
</protein>
<dbReference type="EC" id="1.1.1.261" evidence="10"/>
<comment type="caution">
    <text evidence="10">The sequence shown here is derived from an EMBL/GenBank/DDBJ whole genome shotgun (WGS) entry which is preliminary data.</text>
</comment>
<dbReference type="PANTHER" id="PTHR43616">
    <property type="entry name" value="GLYCEROL DEHYDROGENASE"/>
    <property type="match status" value="1"/>
</dbReference>
<dbReference type="InterPro" id="IPR032837">
    <property type="entry name" value="G1PDH"/>
</dbReference>
<dbReference type="GO" id="GO:0008654">
    <property type="term" value="P:phospholipid biosynthetic process"/>
    <property type="evidence" value="ECO:0007669"/>
    <property type="project" value="UniProtKB-KW"/>
</dbReference>
<keyword evidence="1" id="KW-0963">Cytoplasm</keyword>
<keyword evidence="5 10" id="KW-0560">Oxidoreductase</keyword>
<evidence type="ECO:0000256" key="3">
    <source>
        <dbReference type="ARBA" id="ARBA00022723"/>
    </source>
</evidence>
<evidence type="ECO:0000256" key="4">
    <source>
        <dbReference type="ARBA" id="ARBA00022857"/>
    </source>
</evidence>
<keyword evidence="4" id="KW-0521">NADP</keyword>
<keyword evidence="6" id="KW-0520">NAD</keyword>
<proteinExistence type="predicted"/>
<keyword evidence="7" id="KW-0443">Lipid metabolism</keyword>
<dbReference type="AlphaFoldDB" id="A0A2H5X938"/>
<dbReference type="InterPro" id="IPR016205">
    <property type="entry name" value="Glycerol_DH"/>
</dbReference>
<organism evidence="10 11">
    <name type="scientific">Candidatus Fervidibacter japonicus</name>
    <dbReference type="NCBI Taxonomy" id="2035412"/>
    <lineage>
        <taxon>Bacteria</taxon>
        <taxon>Candidatus Fervidibacterota</taxon>
        <taxon>Candidatus Fervidibacter</taxon>
    </lineage>
</organism>
<keyword evidence="9" id="KW-1208">Phospholipid metabolism</keyword>
<evidence type="ECO:0000256" key="2">
    <source>
        <dbReference type="ARBA" id="ARBA00022516"/>
    </source>
</evidence>
<dbReference type="Gene3D" id="3.40.50.1970">
    <property type="match status" value="1"/>
</dbReference>
<keyword evidence="2" id="KW-0444">Lipid biosynthesis</keyword>
<dbReference type="Gene3D" id="1.20.1090.10">
    <property type="entry name" value="Dehydroquinate synthase-like - alpha domain"/>
    <property type="match status" value="1"/>
</dbReference>